<proteinExistence type="predicted"/>
<comment type="caution">
    <text evidence="1">The sequence shown here is derived from an EMBL/GenBank/DDBJ whole genome shotgun (WGS) entry which is preliminary data.</text>
</comment>
<dbReference type="Gene3D" id="3.30.1540.10">
    <property type="entry name" value="formyl-coa transferase, domain 3"/>
    <property type="match status" value="1"/>
</dbReference>
<keyword evidence="2" id="KW-1185">Reference proteome</keyword>
<evidence type="ECO:0000313" key="2">
    <source>
        <dbReference type="Proteomes" id="UP000546536"/>
    </source>
</evidence>
<dbReference type="Proteomes" id="UP000546536">
    <property type="component" value="Unassembled WGS sequence"/>
</dbReference>
<gene>
    <name evidence="1" type="ORF">HLH13_01625</name>
</gene>
<sequence length="61" mass="7315">MYSRKNIITQRDQHEILERLEKEKVANASVNEFQDIWEHPQLKARQRWIEVDSPIGKIPTT</sequence>
<protein>
    <submittedName>
        <fullName evidence="1">Uncharacterized protein</fullName>
    </submittedName>
</protein>
<dbReference type="InterPro" id="IPR044855">
    <property type="entry name" value="CoA-Trfase_III_dom3_sf"/>
</dbReference>
<dbReference type="InterPro" id="IPR023606">
    <property type="entry name" value="CoA-Trfase_III_dom_1_sf"/>
</dbReference>
<dbReference type="SUPFAM" id="SSF89796">
    <property type="entry name" value="CoA-transferase family III (CaiB/BaiF)"/>
    <property type="match status" value="1"/>
</dbReference>
<dbReference type="InterPro" id="IPR003673">
    <property type="entry name" value="CoA-Trfase_fam_III"/>
</dbReference>
<name>A0ABX1UYH0_9GAMM</name>
<dbReference type="EMBL" id="JABERG010000001">
    <property type="protein sequence ID" value="NNH86431.1"/>
    <property type="molecule type" value="Genomic_DNA"/>
</dbReference>
<reference evidence="1 2" key="1">
    <citation type="submission" date="2020-04" db="EMBL/GenBank/DDBJ databases">
        <title>Acinetobacter Taxon 24.</title>
        <authorList>
            <person name="Nemec A."/>
            <person name="Radolfova-Krizova L."/>
            <person name="Higgins P.G."/>
            <person name="Spanelova P."/>
        </authorList>
    </citation>
    <scope>NUCLEOTIDE SEQUENCE [LARGE SCALE GENOMIC DNA]</scope>
    <source>
        <strain evidence="1 2">ANC 4279</strain>
    </source>
</reference>
<organism evidence="1 2">
    <name type="scientific">Acinetobacter terrae</name>
    <dbReference type="NCBI Taxonomy" id="2731247"/>
    <lineage>
        <taxon>Bacteria</taxon>
        <taxon>Pseudomonadati</taxon>
        <taxon>Pseudomonadota</taxon>
        <taxon>Gammaproteobacteria</taxon>
        <taxon>Moraxellales</taxon>
        <taxon>Moraxellaceae</taxon>
        <taxon>Acinetobacter</taxon>
        <taxon>Acinetobacter Taxon 24</taxon>
    </lineage>
</organism>
<dbReference type="Gene3D" id="3.40.50.10540">
    <property type="entry name" value="Crotonobetainyl-coa:carnitine coa-transferase, domain 1"/>
    <property type="match status" value="1"/>
</dbReference>
<accession>A0ABX1UYH0</accession>
<dbReference type="Pfam" id="PF02515">
    <property type="entry name" value="CoA_transf_3"/>
    <property type="match status" value="1"/>
</dbReference>
<evidence type="ECO:0000313" key="1">
    <source>
        <dbReference type="EMBL" id="NNH86431.1"/>
    </source>
</evidence>